<dbReference type="PANTHER" id="PTHR46157:SF4">
    <property type="entry name" value="K(+) EFFLUX ANTIPORTER 3, CHLOROPLASTIC"/>
    <property type="match status" value="1"/>
</dbReference>
<feature type="transmembrane region" description="Helical" evidence="10">
    <location>
        <begin position="219"/>
        <end position="235"/>
    </location>
</feature>
<keyword evidence="9 10" id="KW-0472">Membrane</keyword>
<dbReference type="PANTHER" id="PTHR46157">
    <property type="entry name" value="K(+) EFFLUX ANTIPORTER 3, CHLOROPLASTIC"/>
    <property type="match status" value="1"/>
</dbReference>
<evidence type="ECO:0000256" key="10">
    <source>
        <dbReference type="SAM" id="Phobius"/>
    </source>
</evidence>
<dbReference type="SUPFAM" id="SSF51735">
    <property type="entry name" value="NAD(P)-binding Rossmann-fold domains"/>
    <property type="match status" value="1"/>
</dbReference>
<evidence type="ECO:0000256" key="8">
    <source>
        <dbReference type="ARBA" id="ARBA00023065"/>
    </source>
</evidence>
<dbReference type="EMBL" id="CP110343">
    <property type="protein sequence ID" value="WPX97722.1"/>
    <property type="molecule type" value="Genomic_DNA"/>
</dbReference>
<dbReference type="Proteomes" id="UP001325140">
    <property type="component" value="Chromosome"/>
</dbReference>
<feature type="transmembrane region" description="Helical" evidence="10">
    <location>
        <begin position="83"/>
        <end position="104"/>
    </location>
</feature>
<dbReference type="Pfam" id="PF02254">
    <property type="entry name" value="TrkA_N"/>
    <property type="match status" value="1"/>
</dbReference>
<dbReference type="InterPro" id="IPR036291">
    <property type="entry name" value="NAD(P)-bd_dom_sf"/>
</dbReference>
<feature type="transmembrane region" description="Helical" evidence="10">
    <location>
        <begin position="116"/>
        <end position="134"/>
    </location>
</feature>
<keyword evidence="4" id="KW-0633">Potassium transport</keyword>
<proteinExistence type="predicted"/>
<dbReference type="Gene3D" id="1.20.1530.20">
    <property type="match status" value="1"/>
</dbReference>
<dbReference type="Gene3D" id="3.40.50.720">
    <property type="entry name" value="NAD(P)-binding Rossmann-like Domain"/>
    <property type="match status" value="1"/>
</dbReference>
<evidence type="ECO:0000259" key="11">
    <source>
        <dbReference type="PROSITE" id="PS51201"/>
    </source>
</evidence>
<evidence type="ECO:0000256" key="2">
    <source>
        <dbReference type="ARBA" id="ARBA00022448"/>
    </source>
</evidence>
<keyword evidence="6" id="KW-0630">Potassium</keyword>
<keyword evidence="7 10" id="KW-1133">Transmembrane helix</keyword>
<evidence type="ECO:0000256" key="4">
    <source>
        <dbReference type="ARBA" id="ARBA00022538"/>
    </source>
</evidence>
<feature type="transmembrane region" description="Helical" evidence="10">
    <location>
        <begin position="178"/>
        <end position="199"/>
    </location>
</feature>
<comment type="subcellular location">
    <subcellularLocation>
        <location evidence="1">Membrane</location>
        <topology evidence="1">Multi-pass membrane protein</topology>
    </subcellularLocation>
</comment>
<gene>
    <name evidence="12" type="ORF">Fokcrypt_00236</name>
</gene>
<dbReference type="RefSeq" id="WP_323722373.1">
    <property type="nucleotide sequence ID" value="NZ_CP110343.1"/>
</dbReference>
<keyword evidence="2" id="KW-0813">Transport</keyword>
<protein>
    <submittedName>
        <fullName evidence="12">Cation transporter</fullName>
    </submittedName>
</protein>
<keyword evidence="13" id="KW-1185">Reference proteome</keyword>
<feature type="transmembrane region" description="Helical" evidence="10">
    <location>
        <begin position="266"/>
        <end position="285"/>
    </location>
</feature>
<evidence type="ECO:0000256" key="9">
    <source>
        <dbReference type="ARBA" id="ARBA00023136"/>
    </source>
</evidence>
<evidence type="ECO:0000256" key="3">
    <source>
        <dbReference type="ARBA" id="ARBA00022449"/>
    </source>
</evidence>
<dbReference type="InterPro" id="IPR006153">
    <property type="entry name" value="Cation/H_exchanger_TM"/>
</dbReference>
<dbReference type="InterPro" id="IPR038770">
    <property type="entry name" value="Na+/solute_symporter_sf"/>
</dbReference>
<keyword evidence="8" id="KW-0406">Ion transport</keyword>
<feature type="transmembrane region" description="Helical" evidence="10">
    <location>
        <begin position="53"/>
        <end position="71"/>
    </location>
</feature>
<evidence type="ECO:0000313" key="13">
    <source>
        <dbReference type="Proteomes" id="UP001325140"/>
    </source>
</evidence>
<organism evidence="12 13">
    <name type="scientific">Candidatus Fokinia crypta</name>
    <dbReference type="NCBI Taxonomy" id="1920990"/>
    <lineage>
        <taxon>Bacteria</taxon>
        <taxon>Pseudomonadati</taxon>
        <taxon>Pseudomonadota</taxon>
        <taxon>Alphaproteobacteria</taxon>
        <taxon>Rickettsiales</taxon>
        <taxon>Candidatus Midichloriaceae</taxon>
        <taxon>Candidatus Fokinia</taxon>
    </lineage>
</organism>
<feature type="domain" description="RCK N-terminal" evidence="11">
    <location>
        <begin position="405"/>
        <end position="522"/>
    </location>
</feature>
<dbReference type="InterPro" id="IPR003148">
    <property type="entry name" value="RCK_N"/>
</dbReference>
<feature type="transmembrane region" description="Helical" evidence="10">
    <location>
        <begin position="360"/>
        <end position="380"/>
    </location>
</feature>
<dbReference type="Pfam" id="PF00999">
    <property type="entry name" value="Na_H_Exchanger"/>
    <property type="match status" value="1"/>
</dbReference>
<feature type="transmembrane region" description="Helical" evidence="10">
    <location>
        <begin position="326"/>
        <end position="348"/>
    </location>
</feature>
<reference evidence="12" key="1">
    <citation type="submission" date="2022-10" db="EMBL/GenBank/DDBJ databases">
        <title>Host association and intracellularity evolved multiple times independently in the Rickettsiales.</title>
        <authorList>
            <person name="Castelli M."/>
            <person name="Nardi T."/>
            <person name="Gammuto L."/>
            <person name="Bellinzona G."/>
            <person name="Sabaneyeva E."/>
            <person name="Potekhin A."/>
            <person name="Serra V."/>
            <person name="Petroni G."/>
            <person name="Sassera D."/>
        </authorList>
    </citation>
    <scope>NUCLEOTIDE SEQUENCE [LARGE SCALE GENOMIC DNA]</scope>
    <source>
        <strain evidence="12">US_Bl 11III1</strain>
    </source>
</reference>
<dbReference type="PROSITE" id="PS51201">
    <property type="entry name" value="RCK_N"/>
    <property type="match status" value="1"/>
</dbReference>
<sequence>MCTTMFDVLILLSVSIFIVVLSHKIKLSPVLGYLTIGAILGKHGFNIVQDHSVIEMLSELGVTLLLFVIGLELTFERLIKMRWYVIGMGGGQVIFTSVLLSIIIMKISSLEHHVCILIGTSLSLSSTAIVMPVLEENKRTSTRVGRAALAILLLQDIIVVLLFSVTELLSTKESTDTILSAMGIAALKAIVGIIGITIVGRILLRPFLSLIGSVKKEEVYVATAVFLVLGASHVMKKFGVSEAMGALLAGILIAETEYRQKIEESIMPFYGLLLGLFFFTVGMSLDLDEVAQNYEKIFCGAAVLLICKGLIIGMLCRLWKMSWGAAAHAGLVLGQGGEFTFVLFSLASGKGLIEAEMTRLLYMIVTVSMAFTPLLAFIGMKIEDLVESKNLSLASKEHSEISDLEQHVIIAGFGRVGRTVAYMLEQEQIPYVALDSNVMLVKTARREGFPVFYADFLKKESLDTVRTNKAQAVVLCMSDKGILAKAVRMFGECFSDVPLIAKVEDYRHSRGIKKLGASQTVPTTIETGLQLGGCVLMRLEIPESEVIKLKQKIRKNDYLLIEEIELFKGVSHD</sequence>
<evidence type="ECO:0000256" key="7">
    <source>
        <dbReference type="ARBA" id="ARBA00022989"/>
    </source>
</evidence>
<keyword evidence="5 10" id="KW-0812">Transmembrane</keyword>
<name>A0ABZ0UP97_9RICK</name>
<keyword evidence="3" id="KW-0050">Antiport</keyword>
<feature type="transmembrane region" description="Helical" evidence="10">
    <location>
        <begin position="297"/>
        <end position="320"/>
    </location>
</feature>
<evidence type="ECO:0000256" key="5">
    <source>
        <dbReference type="ARBA" id="ARBA00022692"/>
    </source>
</evidence>
<evidence type="ECO:0000256" key="6">
    <source>
        <dbReference type="ARBA" id="ARBA00022958"/>
    </source>
</evidence>
<evidence type="ECO:0000256" key="1">
    <source>
        <dbReference type="ARBA" id="ARBA00004141"/>
    </source>
</evidence>
<evidence type="ECO:0000313" key="12">
    <source>
        <dbReference type="EMBL" id="WPX97722.1"/>
    </source>
</evidence>
<feature type="transmembrane region" description="Helical" evidence="10">
    <location>
        <begin position="146"/>
        <end position="166"/>
    </location>
</feature>
<accession>A0ABZ0UP97</accession>